<dbReference type="PANTHER" id="PTHR24198:SF165">
    <property type="entry name" value="ANKYRIN REPEAT-CONTAINING PROTEIN-RELATED"/>
    <property type="match status" value="1"/>
</dbReference>
<dbReference type="SMART" id="SM00248">
    <property type="entry name" value="ANK"/>
    <property type="match status" value="7"/>
</dbReference>
<evidence type="ECO:0000256" key="13">
    <source>
        <dbReference type="PROSITE-ProRule" id="PRU00023"/>
    </source>
</evidence>
<dbReference type="SUPFAM" id="SSF48403">
    <property type="entry name" value="Ankyrin repeat"/>
    <property type="match status" value="1"/>
</dbReference>
<organism evidence="14 15">
    <name type="scientific">Stegodyphus mimosarum</name>
    <name type="common">African social velvet spider</name>
    <dbReference type="NCBI Taxonomy" id="407821"/>
    <lineage>
        <taxon>Eukaryota</taxon>
        <taxon>Metazoa</taxon>
        <taxon>Ecdysozoa</taxon>
        <taxon>Arthropoda</taxon>
        <taxon>Chelicerata</taxon>
        <taxon>Arachnida</taxon>
        <taxon>Araneae</taxon>
        <taxon>Araneomorphae</taxon>
        <taxon>Entelegynae</taxon>
        <taxon>Eresoidea</taxon>
        <taxon>Eresidae</taxon>
        <taxon>Stegodyphus</taxon>
    </lineage>
</organism>
<dbReference type="OrthoDB" id="6430205at2759"/>
<feature type="non-terminal residue" evidence="14">
    <location>
        <position position="404"/>
    </location>
</feature>
<dbReference type="GO" id="GO:0006887">
    <property type="term" value="P:exocytosis"/>
    <property type="evidence" value="ECO:0007669"/>
    <property type="project" value="UniProtKB-KW"/>
</dbReference>
<dbReference type="GO" id="GO:0044218">
    <property type="term" value="C:other organism cell membrane"/>
    <property type="evidence" value="ECO:0007669"/>
    <property type="project" value="UniProtKB-KW"/>
</dbReference>
<keyword evidence="9" id="KW-1053">Target membrane</keyword>
<sequence length="404" mass="45866">MAKRSLEERKELVKKFIEAIKKNDVNYAKEILDEGLNADYKFSKGGTLLTLSVQYRKPEIAKLLVNEGADVDAENEFRESPLYLASEIPDVELIKFLLEHGAKVTARETNSPLHKVCTKGCSEAAKLIIEKSSDDILRLCDISGDNPLRIACRACTPEIVELLLARDSQTHTTCLLGNGVILGALRNSVENAIPIVTMLFNAGATVRERNFWGLTPWFSAVEKSIWQLKKEETRKIEEGICGQPSYVDLCMLLLKHGCDIDETYERDQTALHMAVIGNHERLVRKLLISGCNMEIRDHEDLVPLYYACQNGNRRLADLLVDYGANLWGQNWHLWEMKLSQQRKESVPLEESMSLLNYLKLRSRECLPLQSLCNIAIRKTLKNIEEDAVRLPLSKSMIERIQLKA</sequence>
<accession>A0A087UPE1</accession>
<proteinExistence type="inferred from homology"/>
<keyword evidence="6" id="KW-0638">Presynaptic neurotoxin</keyword>
<evidence type="ECO:0000256" key="6">
    <source>
        <dbReference type="ARBA" id="ARBA00023028"/>
    </source>
</evidence>
<evidence type="ECO:0000256" key="1">
    <source>
        <dbReference type="ARBA" id="ARBA00004175"/>
    </source>
</evidence>
<evidence type="ECO:0000256" key="3">
    <source>
        <dbReference type="ARBA" id="ARBA00022537"/>
    </source>
</evidence>
<dbReference type="PANTHER" id="PTHR24198">
    <property type="entry name" value="ANKYRIN REPEAT AND PROTEIN KINASE DOMAIN-CONTAINING PROTEIN"/>
    <property type="match status" value="1"/>
</dbReference>
<keyword evidence="8" id="KW-0472">Membrane</keyword>
<evidence type="ECO:0000256" key="9">
    <source>
        <dbReference type="ARBA" id="ARBA00023298"/>
    </source>
</evidence>
<dbReference type="Proteomes" id="UP000054359">
    <property type="component" value="Unassembled WGS sequence"/>
</dbReference>
<dbReference type="InterPro" id="IPR002110">
    <property type="entry name" value="Ankyrin_rpt"/>
</dbReference>
<keyword evidence="3" id="KW-1052">Target cell membrane</keyword>
<evidence type="ECO:0000256" key="4">
    <source>
        <dbReference type="ARBA" id="ARBA00022699"/>
    </source>
</evidence>
<comment type="subcellular location">
    <subcellularLocation>
        <location evidence="1">Target cell membrane</location>
    </subcellularLocation>
</comment>
<dbReference type="Pfam" id="PF00023">
    <property type="entry name" value="Ank"/>
    <property type="match status" value="1"/>
</dbReference>
<gene>
    <name evidence="14" type="ORF">X975_07118</name>
</gene>
<dbReference type="STRING" id="407821.A0A087UPE1"/>
<dbReference type="PROSITE" id="PS50088">
    <property type="entry name" value="ANK_REPEAT"/>
    <property type="match status" value="4"/>
</dbReference>
<feature type="repeat" description="ANK" evidence="13">
    <location>
        <begin position="266"/>
        <end position="298"/>
    </location>
</feature>
<dbReference type="PROSITE" id="PS50297">
    <property type="entry name" value="ANK_REP_REGION"/>
    <property type="match status" value="4"/>
</dbReference>
<evidence type="ECO:0000256" key="2">
    <source>
        <dbReference type="ARBA" id="ARBA00022483"/>
    </source>
</evidence>
<dbReference type="InterPro" id="IPR036770">
    <property type="entry name" value="Ankyrin_rpt-contain_sf"/>
</dbReference>
<evidence type="ECO:0000256" key="12">
    <source>
        <dbReference type="ARBA" id="ARBA00049811"/>
    </source>
</evidence>
<evidence type="ECO:0000256" key="11">
    <source>
        <dbReference type="ARBA" id="ARBA00049715"/>
    </source>
</evidence>
<feature type="repeat" description="ANK" evidence="13">
    <location>
        <begin position="299"/>
        <end position="326"/>
    </location>
</feature>
<dbReference type="AlphaFoldDB" id="A0A087UPE1"/>
<keyword evidence="7 13" id="KW-0040">ANK repeat</keyword>
<comment type="subunit">
    <text evidence="11">Homotetramer in membranes.</text>
</comment>
<protein>
    <recommendedName>
        <fullName evidence="12">Alpha-latrotoxin</fullName>
    </recommendedName>
</protein>
<feature type="repeat" description="ANK" evidence="13">
    <location>
        <begin position="44"/>
        <end position="76"/>
    </location>
</feature>
<evidence type="ECO:0000256" key="8">
    <source>
        <dbReference type="ARBA" id="ARBA00023136"/>
    </source>
</evidence>
<reference evidence="14 15" key="1">
    <citation type="submission" date="2013-11" db="EMBL/GenBank/DDBJ databases">
        <title>Genome sequencing of Stegodyphus mimosarum.</title>
        <authorList>
            <person name="Bechsgaard J."/>
        </authorList>
    </citation>
    <scope>NUCLEOTIDE SEQUENCE [LARGE SCALE GENOMIC DNA]</scope>
</reference>
<feature type="repeat" description="ANK" evidence="13">
    <location>
        <begin position="77"/>
        <end position="109"/>
    </location>
</feature>
<keyword evidence="6" id="KW-0800">Toxin</keyword>
<dbReference type="GO" id="GO:0044231">
    <property type="term" value="C:host cell presynaptic membrane"/>
    <property type="evidence" value="ECO:0007669"/>
    <property type="project" value="UniProtKB-KW"/>
</dbReference>
<dbReference type="EMBL" id="KK120865">
    <property type="protein sequence ID" value="KFM79230.1"/>
    <property type="molecule type" value="Genomic_DNA"/>
</dbReference>
<evidence type="ECO:0000313" key="15">
    <source>
        <dbReference type="Proteomes" id="UP000054359"/>
    </source>
</evidence>
<name>A0A087UPE1_STEMI</name>
<evidence type="ECO:0000256" key="5">
    <source>
        <dbReference type="ARBA" id="ARBA00022737"/>
    </source>
</evidence>
<keyword evidence="4" id="KW-0528">Neurotoxin</keyword>
<keyword evidence="2" id="KW-0268">Exocytosis</keyword>
<dbReference type="Pfam" id="PF12796">
    <property type="entry name" value="Ank_2"/>
    <property type="match status" value="2"/>
</dbReference>
<evidence type="ECO:0000313" key="14">
    <source>
        <dbReference type="EMBL" id="KFM79230.1"/>
    </source>
</evidence>
<evidence type="ECO:0000256" key="7">
    <source>
        <dbReference type="ARBA" id="ARBA00023043"/>
    </source>
</evidence>
<keyword evidence="5" id="KW-0677">Repeat</keyword>
<dbReference type="Gene3D" id="1.25.40.20">
    <property type="entry name" value="Ankyrin repeat-containing domain"/>
    <property type="match status" value="2"/>
</dbReference>
<evidence type="ECO:0000256" key="10">
    <source>
        <dbReference type="ARBA" id="ARBA00049657"/>
    </source>
</evidence>
<comment type="similarity">
    <text evidence="10">Belongs to the cationic peptide 01 (latrotoxin) family. 03 (alpha-latrotoxin) subfamily.</text>
</comment>
<keyword evidence="15" id="KW-1185">Reference proteome</keyword>